<dbReference type="InterPro" id="IPR011009">
    <property type="entry name" value="Kinase-like_dom_sf"/>
</dbReference>
<gene>
    <name evidence="2" type="ORF">ALEPTO_LOCUS1357</name>
</gene>
<dbReference type="GO" id="GO:0004672">
    <property type="term" value="F:protein kinase activity"/>
    <property type="evidence" value="ECO:0007669"/>
    <property type="project" value="InterPro"/>
</dbReference>
<proteinExistence type="predicted"/>
<dbReference type="SUPFAM" id="SSF56112">
    <property type="entry name" value="Protein kinase-like (PK-like)"/>
    <property type="match status" value="1"/>
</dbReference>
<feature type="domain" description="Protein kinase" evidence="1">
    <location>
        <begin position="1"/>
        <end position="123"/>
    </location>
</feature>
<dbReference type="PANTHER" id="PTHR26392">
    <property type="entry name" value="MITOGEN-ACTIVATED PROTEIN KINASE KINASE KINASE 7-RELATED"/>
    <property type="match status" value="1"/>
</dbReference>
<dbReference type="EMBL" id="CAJVPS010000144">
    <property type="protein sequence ID" value="CAG8457467.1"/>
    <property type="molecule type" value="Genomic_DNA"/>
</dbReference>
<dbReference type="InterPro" id="IPR000719">
    <property type="entry name" value="Prot_kinase_dom"/>
</dbReference>
<organism evidence="2 3">
    <name type="scientific">Ambispora leptoticha</name>
    <dbReference type="NCBI Taxonomy" id="144679"/>
    <lineage>
        <taxon>Eukaryota</taxon>
        <taxon>Fungi</taxon>
        <taxon>Fungi incertae sedis</taxon>
        <taxon>Mucoromycota</taxon>
        <taxon>Glomeromycotina</taxon>
        <taxon>Glomeromycetes</taxon>
        <taxon>Archaeosporales</taxon>
        <taxon>Ambisporaceae</taxon>
        <taxon>Ambispora</taxon>
    </lineage>
</organism>
<dbReference type="Pfam" id="PF07714">
    <property type="entry name" value="PK_Tyr_Ser-Thr"/>
    <property type="match status" value="1"/>
</dbReference>
<dbReference type="OrthoDB" id="2353542at2759"/>
<dbReference type="GO" id="GO:0005524">
    <property type="term" value="F:ATP binding"/>
    <property type="evidence" value="ECO:0007669"/>
    <property type="project" value="InterPro"/>
</dbReference>
<evidence type="ECO:0000313" key="3">
    <source>
        <dbReference type="Proteomes" id="UP000789508"/>
    </source>
</evidence>
<sequence length="282" mass="32671">MIKNVELSISKNSNEHPYSKTGLGLIYYVDPAYIKDSKFKRNQKSDIYSLGVLFWVISSGRAPTNKFSYLSPHSGEKETTAFGTPIKYVNLYQNCWNSEPEHRPDIYKVVELLNDIEWPSKYLDTDQHSISIRISTDSLSQYSNSSNNEKISTKDIIDELWDLLNKNLNSGETVNKTIKKLDIYLKTKTTNYKKIQEILQTTSRNSKYLTLLGFLYHSGIIFDMDHELAFIKFKETAKEDEPLAQFLIVQVSLIDSKAYLCSFKSIHGMLDCYYGFYLRYSE</sequence>
<dbReference type="AlphaFoldDB" id="A0A9N8YY35"/>
<dbReference type="Proteomes" id="UP000789508">
    <property type="component" value="Unassembled WGS sequence"/>
</dbReference>
<accession>A0A9N8YY35</accession>
<dbReference type="Gene3D" id="1.10.510.10">
    <property type="entry name" value="Transferase(Phosphotransferase) domain 1"/>
    <property type="match status" value="1"/>
</dbReference>
<keyword evidence="3" id="KW-1185">Reference proteome</keyword>
<dbReference type="InterPro" id="IPR001245">
    <property type="entry name" value="Ser-Thr/Tyr_kinase_cat_dom"/>
</dbReference>
<dbReference type="PANTHER" id="PTHR26392:SF92">
    <property type="entry name" value="PROTEIN KINASE DOMAIN-CONTAINING PROTEIN"/>
    <property type="match status" value="1"/>
</dbReference>
<protein>
    <submittedName>
        <fullName evidence="2">5585_t:CDS:1</fullName>
    </submittedName>
</protein>
<evidence type="ECO:0000313" key="2">
    <source>
        <dbReference type="EMBL" id="CAG8457467.1"/>
    </source>
</evidence>
<evidence type="ECO:0000259" key="1">
    <source>
        <dbReference type="PROSITE" id="PS50011"/>
    </source>
</evidence>
<dbReference type="PROSITE" id="PS50011">
    <property type="entry name" value="PROTEIN_KINASE_DOM"/>
    <property type="match status" value="1"/>
</dbReference>
<comment type="caution">
    <text evidence="2">The sequence shown here is derived from an EMBL/GenBank/DDBJ whole genome shotgun (WGS) entry which is preliminary data.</text>
</comment>
<name>A0A9N8YY35_9GLOM</name>
<reference evidence="2" key="1">
    <citation type="submission" date="2021-06" db="EMBL/GenBank/DDBJ databases">
        <authorList>
            <person name="Kallberg Y."/>
            <person name="Tangrot J."/>
            <person name="Rosling A."/>
        </authorList>
    </citation>
    <scope>NUCLEOTIDE SEQUENCE</scope>
    <source>
        <strain evidence="2">FL130A</strain>
    </source>
</reference>